<evidence type="ECO:0000259" key="2">
    <source>
        <dbReference type="Pfam" id="PF04233"/>
    </source>
</evidence>
<dbReference type="Proteomes" id="UP000267798">
    <property type="component" value="Unassembled WGS sequence"/>
</dbReference>
<evidence type="ECO:0000313" key="4">
    <source>
        <dbReference type="Proteomes" id="UP000267798"/>
    </source>
</evidence>
<dbReference type="Pfam" id="PF04233">
    <property type="entry name" value="Phage_Mu_F"/>
    <property type="match status" value="1"/>
</dbReference>
<comment type="caution">
    <text evidence="3">The sequence shown here is derived from an EMBL/GenBank/DDBJ whole genome shotgun (WGS) entry which is preliminary data.</text>
</comment>
<proteinExistence type="predicted"/>
<evidence type="ECO:0000256" key="1">
    <source>
        <dbReference type="SAM" id="MobiDB-lite"/>
    </source>
</evidence>
<dbReference type="InterPro" id="IPR006528">
    <property type="entry name" value="Phage_head_morphogenesis_dom"/>
</dbReference>
<feature type="domain" description="Phage head morphogenesis" evidence="2">
    <location>
        <begin position="198"/>
        <end position="304"/>
    </location>
</feature>
<name>A0A3A6PGD4_9BACL</name>
<sequence>MRSADYWARRMENLNEAELKRGEDYIRVQRLEYDKAMARIQKETQSWYGRLAENNNVSMAQARKLLGDNELQEFRWSLEDYIKAGRENAVDQRWIKQLENASAKVHITRLEELETKIQQEVELLAASRVKGTSEVLGNIYKDGYYKGIYEVQRGTEVGVPFAKLDVRQIDKVLAKPWAPDGRNFSERIWGDRDKLLNELQTVLTQDLIRGEPSDRVIADFADKMGVSKSAAERLVLTEAAYFSGQSRIDGYRETGVTHYKFVATLDNRTSDKCQGLDGAIIPLEEAEAGVNYPPVHAYCRSTTIPHYDDEKEVGERAARDKDGKTYSVPGNMTYKDWVAMHAPKDALEPVTAATPAPTSPPKVKTSELPQEASVPLTKVEEAAVTRYIDGESYAVNDKLRIGQPLAANEMELVERLDSAISKLPKYTGDVSRSLHFAAEESLIEFLKDIKPGAVLQYPQNISMTAKTAYNPDAQILFYILSAALGADLTKLNPGELEVVYGRDFPFEVVAIEVLNGVHHILLREMMK</sequence>
<gene>
    <name evidence="3" type="ORF">D3P09_02335</name>
</gene>
<dbReference type="AlphaFoldDB" id="A0A3A6PGD4"/>
<evidence type="ECO:0000313" key="3">
    <source>
        <dbReference type="EMBL" id="RJX40882.1"/>
    </source>
</evidence>
<dbReference type="SUPFAM" id="SSF56399">
    <property type="entry name" value="ADP-ribosylation"/>
    <property type="match status" value="1"/>
</dbReference>
<protein>
    <recommendedName>
        <fullName evidence="2">Phage head morphogenesis domain-containing protein</fullName>
    </recommendedName>
</protein>
<dbReference type="NCBIfam" id="TIGR01641">
    <property type="entry name" value="phageSPP1_gp7"/>
    <property type="match status" value="1"/>
</dbReference>
<dbReference type="OrthoDB" id="9765386at2"/>
<dbReference type="Gene3D" id="3.90.176.10">
    <property type="entry name" value="Toxin ADP-ribosyltransferase, Chain A, domain 1"/>
    <property type="match status" value="1"/>
</dbReference>
<keyword evidence="4" id="KW-1185">Reference proteome</keyword>
<accession>A0A3A6PGD4</accession>
<dbReference type="PROSITE" id="PS51996">
    <property type="entry name" value="TR_MART"/>
    <property type="match status" value="1"/>
</dbReference>
<feature type="region of interest" description="Disordered" evidence="1">
    <location>
        <begin position="350"/>
        <end position="372"/>
    </location>
</feature>
<organism evidence="3 4">
    <name type="scientific">Paenibacillus pinisoli</name>
    <dbReference type="NCBI Taxonomy" id="1276110"/>
    <lineage>
        <taxon>Bacteria</taxon>
        <taxon>Bacillati</taxon>
        <taxon>Bacillota</taxon>
        <taxon>Bacilli</taxon>
        <taxon>Bacillales</taxon>
        <taxon>Paenibacillaceae</taxon>
        <taxon>Paenibacillus</taxon>
    </lineage>
</organism>
<dbReference type="EMBL" id="QXQB01000001">
    <property type="protein sequence ID" value="RJX40882.1"/>
    <property type="molecule type" value="Genomic_DNA"/>
</dbReference>
<reference evidence="3 4" key="1">
    <citation type="submission" date="2018-09" db="EMBL/GenBank/DDBJ databases">
        <title>Paenibacillus aracenensis nov. sp. isolated from a cave in southern Spain.</title>
        <authorList>
            <person name="Jurado V."/>
            <person name="Gutierrez-Patricio S."/>
            <person name="Gonzalez-Pimentel J.L."/>
            <person name="Miller A.Z."/>
            <person name="Laiz L."/>
            <person name="Saiz-Jimenez C."/>
        </authorList>
    </citation>
    <scope>NUCLEOTIDE SEQUENCE [LARGE SCALE GENOMIC DNA]</scope>
    <source>
        <strain evidence="3 4">JCM 19203</strain>
    </source>
</reference>